<evidence type="ECO:0000256" key="7">
    <source>
        <dbReference type="ARBA" id="ARBA00043987"/>
    </source>
</evidence>
<feature type="transmembrane region" description="Helical" evidence="8">
    <location>
        <begin position="371"/>
        <end position="397"/>
    </location>
</feature>
<evidence type="ECO:0000256" key="5">
    <source>
        <dbReference type="ARBA" id="ARBA00022989"/>
    </source>
</evidence>
<dbReference type="GO" id="GO:0016020">
    <property type="term" value="C:membrane"/>
    <property type="evidence" value="ECO:0007669"/>
    <property type="project" value="UniProtKB-SubCell"/>
</dbReference>
<proteinExistence type="inferred from homology"/>
<accession>A0A410W8S4</accession>
<evidence type="ECO:0000313" key="10">
    <source>
        <dbReference type="Proteomes" id="UP000288929"/>
    </source>
</evidence>
<reference evidence="9 10" key="1">
    <citation type="submission" date="2019-01" db="EMBL/GenBank/DDBJ databases">
        <authorList>
            <person name="Ruckert C."/>
            <person name="Busche T."/>
            <person name="Kalinowski J."/>
        </authorList>
    </citation>
    <scope>NUCLEOTIDE SEQUENCE [LARGE SCALE GENOMIC DNA]</scope>
    <source>
        <strain evidence="9 10">136/3</strain>
    </source>
</reference>
<keyword evidence="3" id="KW-0808">Transferase</keyword>
<comment type="similarity">
    <text evidence="7">Belongs to the MptA/B family.</text>
</comment>
<evidence type="ECO:0000256" key="2">
    <source>
        <dbReference type="ARBA" id="ARBA00022676"/>
    </source>
</evidence>
<organism evidence="9 10">
    <name type="scientific">Corynebacterium pelargi</name>
    <dbReference type="NCBI Taxonomy" id="1471400"/>
    <lineage>
        <taxon>Bacteria</taxon>
        <taxon>Bacillati</taxon>
        <taxon>Actinomycetota</taxon>
        <taxon>Actinomycetes</taxon>
        <taxon>Mycobacteriales</taxon>
        <taxon>Corynebacteriaceae</taxon>
        <taxon>Corynebacterium</taxon>
    </lineage>
</organism>
<feature type="transmembrane region" description="Helical" evidence="8">
    <location>
        <begin position="319"/>
        <end position="336"/>
    </location>
</feature>
<feature type="transmembrane region" description="Helical" evidence="8">
    <location>
        <begin position="153"/>
        <end position="175"/>
    </location>
</feature>
<keyword evidence="5 8" id="KW-1133">Transmembrane helix</keyword>
<feature type="transmembrane region" description="Helical" evidence="8">
    <location>
        <begin position="417"/>
        <end position="446"/>
    </location>
</feature>
<feature type="transmembrane region" description="Helical" evidence="8">
    <location>
        <begin position="553"/>
        <end position="570"/>
    </location>
</feature>
<feature type="transmembrane region" description="Helical" evidence="8">
    <location>
        <begin position="582"/>
        <end position="603"/>
    </location>
</feature>
<evidence type="ECO:0008006" key="11">
    <source>
        <dbReference type="Google" id="ProtNLM"/>
    </source>
</evidence>
<keyword evidence="10" id="KW-1185">Reference proteome</keyword>
<evidence type="ECO:0000256" key="3">
    <source>
        <dbReference type="ARBA" id="ARBA00022679"/>
    </source>
</evidence>
<name>A0A410W8S4_9CORY</name>
<dbReference type="GO" id="GO:0016757">
    <property type="term" value="F:glycosyltransferase activity"/>
    <property type="evidence" value="ECO:0007669"/>
    <property type="project" value="UniProtKB-KW"/>
</dbReference>
<keyword evidence="2" id="KW-0328">Glycosyltransferase</keyword>
<feature type="transmembrane region" description="Helical" evidence="8">
    <location>
        <begin position="488"/>
        <end position="506"/>
    </location>
</feature>
<dbReference type="KEGG" id="cpeg:CPELA_05330"/>
<evidence type="ECO:0000256" key="6">
    <source>
        <dbReference type="ARBA" id="ARBA00023136"/>
    </source>
</evidence>
<evidence type="ECO:0000256" key="4">
    <source>
        <dbReference type="ARBA" id="ARBA00022692"/>
    </source>
</evidence>
<dbReference type="EMBL" id="CP035299">
    <property type="protein sequence ID" value="QAU52338.1"/>
    <property type="molecule type" value="Genomic_DNA"/>
</dbReference>
<feature type="transmembrane region" description="Helical" evidence="8">
    <location>
        <begin position="458"/>
        <end position="476"/>
    </location>
</feature>
<evidence type="ECO:0000256" key="1">
    <source>
        <dbReference type="ARBA" id="ARBA00004141"/>
    </source>
</evidence>
<feature type="transmembrane region" description="Helical" evidence="8">
    <location>
        <begin position="284"/>
        <end position="307"/>
    </location>
</feature>
<dbReference type="NCBIfam" id="NF038066">
    <property type="entry name" value="MptB"/>
    <property type="match status" value="1"/>
</dbReference>
<evidence type="ECO:0000313" key="9">
    <source>
        <dbReference type="EMBL" id="QAU52338.1"/>
    </source>
</evidence>
<gene>
    <name evidence="9" type="ORF">CPELA_05330</name>
</gene>
<feature type="transmembrane region" description="Helical" evidence="8">
    <location>
        <begin position="513"/>
        <end position="533"/>
    </location>
</feature>
<dbReference type="RefSeq" id="WP_188358267.1">
    <property type="nucleotide sequence ID" value="NZ_BMCX01000001.1"/>
</dbReference>
<protein>
    <recommendedName>
        <fullName evidence="11">Alpha 1,6 mannopyranosyltransferase</fullName>
    </recommendedName>
</protein>
<sequence length="612" mass="65105">MSLVHKKPGSLQRALLRPLRALRRELPRIGSAGSRSTTLHIDAAPSGSATRIIAEKAPTSSDATLVATATGADLLDPAHHEDPTPIPSAAKSRAASQPLQLNYAELRRFAILRWMGTVGALLLGLGALGAGALPVRENPYNGFPLGSLMGRMLQASTVLSFIGIGLIVTAWLLMAPFTGALWRPNQRAAGLVSTSMLKRTFVAWTFPILLSAPMFTQDIYSYLANGKIIRMGLDPYSAGPIDLLGAGDVLARSVPFIWAHSPSPYGPVALGLASAISWLTQDSIVWAVAAHRLLAIAGVALTAWAVHRLALRCHVTPQAAFWLGILNPITILHLIGGIHNEAIMLGLAMAGMEFGLRASDRIVLGRVRSSMWFLIVSGALLSCAGMVKVTGFIGLGFVGMSFARALHARGSKHITAIGLAALAYATVLLCTIALVSLITGIPLGWITGQGGAVSIRSWMSITTAIGVISGGLGMLLELGDHTDAMLKVTRAAGLAVAAAFILRMLLATYRGTIAAIGGLGVATFVLVIFFPVVHPWYMLWAIIPLSAWANRVIFRWAVTAYSALVSFFVLPRGLSLPPGTVLSIYLFAAIAFGVSWWFLRWVFNRPSRRGLN</sequence>
<feature type="transmembrane region" description="Helical" evidence="8">
    <location>
        <begin position="111"/>
        <end position="133"/>
    </location>
</feature>
<comment type="subcellular location">
    <subcellularLocation>
        <location evidence="1">Membrane</location>
        <topology evidence="1">Multi-pass membrane protein</topology>
    </subcellularLocation>
</comment>
<dbReference type="Pfam" id="PF26314">
    <property type="entry name" value="MptA_B_family"/>
    <property type="match status" value="1"/>
</dbReference>
<evidence type="ECO:0000256" key="8">
    <source>
        <dbReference type="SAM" id="Phobius"/>
    </source>
</evidence>
<dbReference type="AlphaFoldDB" id="A0A410W8S4"/>
<keyword evidence="6 8" id="KW-0472">Membrane</keyword>
<dbReference type="Proteomes" id="UP000288929">
    <property type="component" value="Chromosome"/>
</dbReference>
<keyword evidence="4 8" id="KW-0812">Transmembrane</keyword>
<feature type="transmembrane region" description="Helical" evidence="8">
    <location>
        <begin position="196"/>
        <end position="215"/>
    </location>
</feature>
<dbReference type="InterPro" id="IPR049829">
    <property type="entry name" value="MptA/B-like"/>
</dbReference>